<dbReference type="Proteomes" id="UP000326759">
    <property type="component" value="Unassembled WGS sequence"/>
</dbReference>
<dbReference type="OrthoDB" id="5861309at2759"/>
<proteinExistence type="predicted"/>
<keyword evidence="2" id="KW-1185">Reference proteome</keyword>
<evidence type="ECO:0000313" key="2">
    <source>
        <dbReference type="Proteomes" id="UP000326759"/>
    </source>
</evidence>
<dbReference type="EMBL" id="SEYY01001041">
    <property type="protein sequence ID" value="KAB7505994.1"/>
    <property type="molecule type" value="Genomic_DNA"/>
</dbReference>
<dbReference type="PANTHER" id="PTHR14540:SF2">
    <property type="entry name" value="INTEGRATOR COMPLEX SUBUNIT 15"/>
    <property type="match status" value="1"/>
</dbReference>
<organism evidence="1 2">
    <name type="scientific">Armadillidium nasatum</name>
    <dbReference type="NCBI Taxonomy" id="96803"/>
    <lineage>
        <taxon>Eukaryota</taxon>
        <taxon>Metazoa</taxon>
        <taxon>Ecdysozoa</taxon>
        <taxon>Arthropoda</taxon>
        <taxon>Crustacea</taxon>
        <taxon>Multicrustacea</taxon>
        <taxon>Malacostraca</taxon>
        <taxon>Eumalacostraca</taxon>
        <taxon>Peracarida</taxon>
        <taxon>Isopoda</taxon>
        <taxon>Oniscidea</taxon>
        <taxon>Crinocheta</taxon>
        <taxon>Armadillidiidae</taxon>
        <taxon>Armadillidium</taxon>
    </lineage>
</organism>
<reference evidence="1 2" key="1">
    <citation type="journal article" date="2019" name="PLoS Biol.">
        <title>Sex chromosomes control vertical transmission of feminizing Wolbachia symbionts in an isopod.</title>
        <authorList>
            <person name="Becking T."/>
            <person name="Chebbi M.A."/>
            <person name="Giraud I."/>
            <person name="Moumen B."/>
            <person name="Laverre T."/>
            <person name="Caubet Y."/>
            <person name="Peccoud J."/>
            <person name="Gilbert C."/>
            <person name="Cordaux R."/>
        </authorList>
    </citation>
    <scope>NUCLEOTIDE SEQUENCE [LARGE SCALE GENOMIC DNA]</scope>
    <source>
        <strain evidence="1">ANa2</strain>
        <tissue evidence="1">Whole body excluding digestive tract and cuticle</tissue>
    </source>
</reference>
<dbReference type="InterPro" id="IPR027844">
    <property type="entry name" value="INTS15"/>
</dbReference>
<protein>
    <submittedName>
        <fullName evidence="1">C7orf26-like protein</fullName>
    </submittedName>
</protein>
<sequence length="380" mass="42835">MSSEMDYHSSKFPECIAQGLQKLEEIIKLPSTSQLHKLQQQIIEERILNYQYQDPSSGVKSISPIEELVIVRCIAQYLANIFDPATRNSLFITLFPAVSNEPQTLPQLRTLMSLVSLAVATHNVAVLDATAVWMQQVSCFSVRCCKLSFNLNQDFFQSNVETPEHFMKALKSLPTATPLFCANLITSLAQVYAKVGTNEFCKEPEPHLVKIIIYWLKANPFIILTPLTTSLPGISLPMTAVLAISPLSKWCIEAPFFSQNKSLSENEVETKDLYSELHFLLLETLQNVSAIRSQMTQREVICAEHIKNIADVLVQRFNSCKKFSPATNARETSLNRLAQIVLVALHTNCLSGRLSEMWNSLKKLPGSPRLMKMLFNYNMC</sequence>
<gene>
    <name evidence="1" type="ORF">Anas_05754</name>
</gene>
<dbReference type="PANTHER" id="PTHR14540">
    <property type="entry name" value="INTEGRATOR COMPLEX SUBUNIT 15"/>
    <property type="match status" value="1"/>
</dbReference>
<comment type="caution">
    <text evidence="1">The sequence shown here is derived from an EMBL/GenBank/DDBJ whole genome shotgun (WGS) entry which is preliminary data.</text>
</comment>
<dbReference type="AlphaFoldDB" id="A0A5N5TH51"/>
<dbReference type="Pfam" id="PF14964">
    <property type="entry name" value="INTS15"/>
    <property type="match status" value="1"/>
</dbReference>
<accession>A0A5N5TH51</accession>
<name>A0A5N5TH51_9CRUS</name>
<evidence type="ECO:0000313" key="1">
    <source>
        <dbReference type="EMBL" id="KAB7505994.1"/>
    </source>
</evidence>